<keyword evidence="1" id="KW-0812">Transmembrane</keyword>
<keyword evidence="1" id="KW-0472">Membrane</keyword>
<evidence type="ECO:0000256" key="1">
    <source>
        <dbReference type="SAM" id="Phobius"/>
    </source>
</evidence>
<dbReference type="CDD" id="cd05379">
    <property type="entry name" value="CAP_bacterial"/>
    <property type="match status" value="1"/>
</dbReference>
<accession>A0A6B3N4D5</accession>
<organism evidence="2">
    <name type="scientific">Symploca sp. SIO1C4</name>
    <dbReference type="NCBI Taxonomy" id="2607765"/>
    <lineage>
        <taxon>Bacteria</taxon>
        <taxon>Bacillati</taxon>
        <taxon>Cyanobacteriota</taxon>
        <taxon>Cyanophyceae</taxon>
        <taxon>Coleofasciculales</taxon>
        <taxon>Coleofasciculaceae</taxon>
        <taxon>Symploca</taxon>
    </lineage>
</organism>
<dbReference type="EMBL" id="JAAHFQ010000029">
    <property type="protein sequence ID" value="NER26417.1"/>
    <property type="molecule type" value="Genomic_DNA"/>
</dbReference>
<feature type="transmembrane region" description="Helical" evidence="1">
    <location>
        <begin position="23"/>
        <end position="45"/>
    </location>
</feature>
<dbReference type="PANTHER" id="PTHR31157:SF1">
    <property type="entry name" value="SCP DOMAIN-CONTAINING PROTEIN"/>
    <property type="match status" value="1"/>
</dbReference>
<name>A0A6B3N4D5_9CYAN</name>
<dbReference type="Gene3D" id="3.40.33.10">
    <property type="entry name" value="CAP"/>
    <property type="match status" value="1"/>
</dbReference>
<sequence length="567" mass="63351">MRIVAFVEIIKILLNKLFTQTNIYHFSRLGLIILFVASLVLTLGIPGYTEMPILMPEAAVIQDFDGSGNHFWISRSGDERQEFITKIPNIRQGNGRIENGGKLSVPTDGKAWASLYFVGEETYQGLIVKTRLMKSASGANIYTFRCRFKGAYIIAWKQDEDTRFCDAEDGRITGKDDGGIKIVTDSGNIPHDSSKFEVNKGVAVGFNNKQNSPQRGIKDLEVKPGSGQTVIRTTSSPSNTSFIEYPLERCTPEETARGEGAWCRRERKVTVENETVSIEVLEGEILVKSEENTEGTKVQKGQKYFYSYPAGEITSINSAEEANTCEMLKFLNAAYWSSPDTPKSISDEIAEQLKRHREALGVSGRPPSNLSTLERSVFEEINFARANPSNYADLLEKQKQYFYSNYLKPPGETVDPNSRVLAVDETVDFLRHQRTLPPVSISTGMSRANQDHVNDQGKSGKYFGHTGEDISGTGARLRRYGSVGCAKYDEDEFENIVYFEPSTDQSVLSTHRAVVMEMLIPERPRLTGNRDNLFNKDFQVTGVACGSHGDSIHKMCVITYSEGYKEL</sequence>
<dbReference type="InterPro" id="IPR035940">
    <property type="entry name" value="CAP_sf"/>
</dbReference>
<evidence type="ECO:0000313" key="2">
    <source>
        <dbReference type="EMBL" id="NER26417.1"/>
    </source>
</evidence>
<reference evidence="2" key="1">
    <citation type="submission" date="2019-11" db="EMBL/GenBank/DDBJ databases">
        <title>Genomic insights into an expanded diversity of filamentous marine cyanobacteria reveals the extraordinary biosynthetic potential of Moorea and Okeania.</title>
        <authorList>
            <person name="Ferreira Leao T."/>
            <person name="Wang M."/>
            <person name="Moss N."/>
            <person name="Da Silva R."/>
            <person name="Sanders J."/>
            <person name="Nurk S."/>
            <person name="Gurevich A."/>
            <person name="Humphrey G."/>
            <person name="Reher R."/>
            <person name="Zhu Q."/>
            <person name="Belda-Ferre P."/>
            <person name="Glukhov E."/>
            <person name="Rex R."/>
            <person name="Dorrestein P.C."/>
            <person name="Knight R."/>
            <person name="Pevzner P."/>
            <person name="Gerwick W.H."/>
            <person name="Gerwick L."/>
        </authorList>
    </citation>
    <scope>NUCLEOTIDE SEQUENCE</scope>
    <source>
        <strain evidence="2">SIO1C4</strain>
    </source>
</reference>
<gene>
    <name evidence="2" type="ORF">F6J89_02020</name>
</gene>
<comment type="caution">
    <text evidence="2">The sequence shown here is derived from an EMBL/GenBank/DDBJ whole genome shotgun (WGS) entry which is preliminary data.</text>
</comment>
<protein>
    <submittedName>
        <fullName evidence="2">CAP domain-containing protein</fullName>
    </submittedName>
</protein>
<keyword evidence="1" id="KW-1133">Transmembrane helix</keyword>
<proteinExistence type="predicted"/>
<dbReference type="AlphaFoldDB" id="A0A6B3N4D5"/>
<dbReference type="PANTHER" id="PTHR31157">
    <property type="entry name" value="SCP DOMAIN-CONTAINING PROTEIN"/>
    <property type="match status" value="1"/>
</dbReference>